<keyword evidence="2" id="KW-0812">Transmembrane</keyword>
<dbReference type="Pfam" id="PF21537">
    <property type="entry name" value="DUF1980_C"/>
    <property type="match status" value="1"/>
</dbReference>
<evidence type="ECO:0000259" key="4">
    <source>
        <dbReference type="Pfam" id="PF21537"/>
    </source>
</evidence>
<protein>
    <submittedName>
        <fullName evidence="5">TIGR03943 family protein</fullName>
    </submittedName>
</protein>
<dbReference type="NCBIfam" id="TIGR03943">
    <property type="entry name" value="TIGR03943 family putative permease subunit"/>
    <property type="match status" value="1"/>
</dbReference>
<feature type="domain" description="DUF1980" evidence="3">
    <location>
        <begin position="18"/>
        <end position="90"/>
    </location>
</feature>
<feature type="transmembrane region" description="Helical" evidence="2">
    <location>
        <begin position="78"/>
        <end position="100"/>
    </location>
</feature>
<evidence type="ECO:0000313" key="6">
    <source>
        <dbReference type="Proteomes" id="UP001163115"/>
    </source>
</evidence>
<dbReference type="PANTHER" id="PTHR40047">
    <property type="entry name" value="UPF0703 PROTEIN YCGQ"/>
    <property type="match status" value="1"/>
</dbReference>
<feature type="compositionally biased region" description="Polar residues" evidence="1">
    <location>
        <begin position="146"/>
        <end position="158"/>
    </location>
</feature>
<dbReference type="InterPro" id="IPR015402">
    <property type="entry name" value="DUF1980"/>
</dbReference>
<gene>
    <name evidence="5" type="ORF">OW255_15470</name>
</gene>
<dbReference type="Pfam" id="PF09323">
    <property type="entry name" value="DUF1980"/>
    <property type="match status" value="1"/>
</dbReference>
<dbReference type="RefSeq" id="WP_268114582.1">
    <property type="nucleotide sequence ID" value="NZ_CP113524.1"/>
</dbReference>
<dbReference type="InterPro" id="IPR048447">
    <property type="entry name" value="DUF1980_C"/>
</dbReference>
<keyword evidence="6" id="KW-1185">Reference proteome</keyword>
<evidence type="ECO:0000259" key="3">
    <source>
        <dbReference type="Pfam" id="PF09323"/>
    </source>
</evidence>
<feature type="compositionally biased region" description="Polar residues" evidence="1">
    <location>
        <begin position="111"/>
        <end position="121"/>
    </location>
</feature>
<dbReference type="EMBL" id="CP113524">
    <property type="protein sequence ID" value="WAJ22954.1"/>
    <property type="molecule type" value="Genomic_DNA"/>
</dbReference>
<proteinExistence type="predicted"/>
<keyword evidence="2" id="KW-1133">Transmembrane helix</keyword>
<name>A0ABY7A945_9FIRM</name>
<reference evidence="5" key="1">
    <citation type="submission" date="2022-11" db="EMBL/GenBank/DDBJ databases">
        <title>Lacrimispora xylanolytica sy1, complete genome.</title>
        <authorList>
            <person name="Choi S."/>
        </authorList>
    </citation>
    <scope>NUCLEOTIDE SEQUENCE</scope>
    <source>
        <strain evidence="5">Sy1</strain>
    </source>
</reference>
<evidence type="ECO:0000256" key="1">
    <source>
        <dbReference type="SAM" id="MobiDB-lite"/>
    </source>
</evidence>
<feature type="transmembrane region" description="Helical" evidence="2">
    <location>
        <begin position="12"/>
        <end position="31"/>
    </location>
</feature>
<evidence type="ECO:0000256" key="2">
    <source>
        <dbReference type="SAM" id="Phobius"/>
    </source>
</evidence>
<accession>A0ABY7A945</accession>
<dbReference type="PANTHER" id="PTHR40047:SF1">
    <property type="entry name" value="UPF0703 PROTEIN YCGQ"/>
    <property type="match status" value="1"/>
</dbReference>
<sequence>MRLRGKGLNLEALTESASYLIFGALLVRLTISGTYLNYVTPRMKPYLYGLSFLMFFWAAVSVRNLFRPRYKSRIKRCMVLILPILLLAVPPSSPAAGAMVKGGAGIPRSSPVETTQDTTQASDEYAYYGQDTLEKPEDTLEEEQNYESQEAQPDTQAKTPPPGLNGLNNETKTITISDEDFSPWITELSNHPEAYDGYTVTLKGFVYLDLEDKKENEFAVVRLSMWCCSADLAPMGLVAVSNGKLPWGENSWITVTGKLAVKDGYATLEAEKIEAAEKPSEEYVYPYY</sequence>
<dbReference type="Proteomes" id="UP001163115">
    <property type="component" value="Chromosome"/>
</dbReference>
<keyword evidence="2" id="KW-0472">Membrane</keyword>
<evidence type="ECO:0000313" key="5">
    <source>
        <dbReference type="EMBL" id="WAJ22954.1"/>
    </source>
</evidence>
<organism evidence="5 6">
    <name type="scientific">Lacrimispora xylanolytica</name>
    <dbReference type="NCBI Taxonomy" id="29375"/>
    <lineage>
        <taxon>Bacteria</taxon>
        <taxon>Bacillati</taxon>
        <taxon>Bacillota</taxon>
        <taxon>Clostridia</taxon>
        <taxon>Lachnospirales</taxon>
        <taxon>Lachnospiraceae</taxon>
        <taxon>Lacrimispora</taxon>
    </lineage>
</organism>
<dbReference type="InterPro" id="IPR052955">
    <property type="entry name" value="UPF0703_membrane_permease"/>
</dbReference>
<dbReference type="InterPro" id="IPR048493">
    <property type="entry name" value="DUF1980_N"/>
</dbReference>
<feature type="transmembrane region" description="Helical" evidence="2">
    <location>
        <begin position="46"/>
        <end position="66"/>
    </location>
</feature>
<feature type="domain" description="DUF1980" evidence="4">
    <location>
        <begin position="168"/>
        <end position="286"/>
    </location>
</feature>
<feature type="region of interest" description="Disordered" evidence="1">
    <location>
        <begin position="138"/>
        <end position="169"/>
    </location>
</feature>
<feature type="region of interest" description="Disordered" evidence="1">
    <location>
        <begin position="99"/>
        <end position="121"/>
    </location>
</feature>